<gene>
    <name evidence="6" type="ORF">SAMN02745973_00488</name>
</gene>
<evidence type="ECO:0000256" key="1">
    <source>
        <dbReference type="ARBA" id="ARBA00004141"/>
    </source>
</evidence>
<dbReference type="Gene3D" id="1.50.10.150">
    <property type="entry name" value="Voltage-dependent anion channel"/>
    <property type="match status" value="1"/>
</dbReference>
<evidence type="ECO:0000256" key="5">
    <source>
        <dbReference type="SAM" id="Phobius"/>
    </source>
</evidence>
<dbReference type="InterPro" id="IPR004695">
    <property type="entry name" value="SLAC1/Mae1/Ssu1/TehA"/>
</dbReference>
<feature type="transmembrane region" description="Helical" evidence="5">
    <location>
        <begin position="92"/>
        <end position="113"/>
    </location>
</feature>
<evidence type="ECO:0000313" key="6">
    <source>
        <dbReference type="EMBL" id="SJZ40856.1"/>
    </source>
</evidence>
<evidence type="ECO:0000256" key="2">
    <source>
        <dbReference type="ARBA" id="ARBA00022692"/>
    </source>
</evidence>
<feature type="transmembrane region" description="Helical" evidence="5">
    <location>
        <begin position="274"/>
        <end position="295"/>
    </location>
</feature>
<feature type="transmembrane region" description="Helical" evidence="5">
    <location>
        <begin position="244"/>
        <end position="262"/>
    </location>
</feature>
<dbReference type="CDD" id="cd09325">
    <property type="entry name" value="TDT_C4-dicarb_trans"/>
    <property type="match status" value="1"/>
</dbReference>
<dbReference type="InterPro" id="IPR052951">
    <property type="entry name" value="Tellurite_res_ion_channel"/>
</dbReference>
<dbReference type="Pfam" id="PF03595">
    <property type="entry name" value="SLAC1"/>
    <property type="match status" value="1"/>
</dbReference>
<dbReference type="PANTHER" id="PTHR37955">
    <property type="entry name" value="TELLURITE RESISTANCE PROTEIN TEHA"/>
    <property type="match status" value="1"/>
</dbReference>
<dbReference type="GO" id="GO:0046583">
    <property type="term" value="F:monoatomic cation efflux transmembrane transporter activity"/>
    <property type="evidence" value="ECO:0007669"/>
    <property type="project" value="TreeGrafter"/>
</dbReference>
<evidence type="ECO:0000256" key="4">
    <source>
        <dbReference type="ARBA" id="ARBA00023136"/>
    </source>
</evidence>
<dbReference type="Proteomes" id="UP000196365">
    <property type="component" value="Unassembled WGS sequence"/>
</dbReference>
<feature type="transmembrane region" description="Helical" evidence="5">
    <location>
        <begin position="36"/>
        <end position="55"/>
    </location>
</feature>
<keyword evidence="4 5" id="KW-0472">Membrane</keyword>
<dbReference type="PANTHER" id="PTHR37955:SF1">
    <property type="entry name" value="DEP DOMAIN-CONTAINING PROTEIN"/>
    <property type="match status" value="1"/>
</dbReference>
<dbReference type="AlphaFoldDB" id="A0A1T4KEQ3"/>
<accession>A0A1T4KEQ3</accession>
<feature type="transmembrane region" description="Helical" evidence="5">
    <location>
        <begin position="67"/>
        <end position="86"/>
    </location>
</feature>
<dbReference type="RefSeq" id="WP_087677940.1">
    <property type="nucleotide sequence ID" value="NZ_FUWV01000002.1"/>
</dbReference>
<dbReference type="GO" id="GO:0005886">
    <property type="term" value="C:plasma membrane"/>
    <property type="evidence" value="ECO:0007669"/>
    <property type="project" value="TreeGrafter"/>
</dbReference>
<feature type="transmembrane region" description="Helical" evidence="5">
    <location>
        <begin position="183"/>
        <end position="205"/>
    </location>
</feature>
<reference evidence="6 7" key="1">
    <citation type="submission" date="2017-02" db="EMBL/GenBank/DDBJ databases">
        <authorList>
            <person name="Peterson S.W."/>
        </authorList>
    </citation>
    <scope>NUCLEOTIDE SEQUENCE [LARGE SCALE GENOMIC DNA]</scope>
    <source>
        <strain evidence="6 7">DSM 15102</strain>
    </source>
</reference>
<keyword evidence="7" id="KW-1185">Reference proteome</keyword>
<evidence type="ECO:0000256" key="3">
    <source>
        <dbReference type="ARBA" id="ARBA00022989"/>
    </source>
</evidence>
<comment type="subcellular location">
    <subcellularLocation>
        <location evidence="1">Membrane</location>
        <topology evidence="1">Multi-pass membrane protein</topology>
    </subcellularLocation>
</comment>
<protein>
    <submittedName>
        <fullName evidence="6">Exfoliative toxin A/B</fullName>
    </submittedName>
</protein>
<keyword evidence="2 5" id="KW-0812">Transmembrane</keyword>
<sequence length="311" mass="35743">MKEFLEKYPLPISGLILGLASLGNLVQSYGSLFRNILGSIAGIFYFLFLMKLIVYPQQVKKDLKNPVIASVFPTLSMSTMLLSTYLNAYFPQFAFIFWLIGFFLHGCLILWFTTKFVVKFNIKQVFPSWFIVYVGIVVASVTSNIYEVEFIGKITFWFGFITYFILLYPILYRILKVKEMPEISLPTLVILAAPASLLLAGYLNTFTRKSLIMLFLLMGTSFAFYIVILILLPKLLKLKFYPSYSAFTFPLVISAIAMKLSNGFLIKTSPSLSFLSYLVKFQEILAILITLYVLIKYLQYFMPIKKFEINK</sequence>
<organism evidence="6 7">
    <name type="scientific">Garciella nitratireducens DSM 15102</name>
    <dbReference type="NCBI Taxonomy" id="1121911"/>
    <lineage>
        <taxon>Bacteria</taxon>
        <taxon>Bacillati</taxon>
        <taxon>Bacillota</taxon>
        <taxon>Clostridia</taxon>
        <taxon>Eubacteriales</taxon>
        <taxon>Eubacteriaceae</taxon>
        <taxon>Garciella</taxon>
    </lineage>
</organism>
<dbReference type="EMBL" id="FUWV01000002">
    <property type="protein sequence ID" value="SJZ40856.1"/>
    <property type="molecule type" value="Genomic_DNA"/>
</dbReference>
<evidence type="ECO:0000313" key="7">
    <source>
        <dbReference type="Proteomes" id="UP000196365"/>
    </source>
</evidence>
<feature type="transmembrane region" description="Helical" evidence="5">
    <location>
        <begin position="211"/>
        <end position="232"/>
    </location>
</feature>
<dbReference type="OrthoDB" id="309023at2"/>
<dbReference type="InterPro" id="IPR038665">
    <property type="entry name" value="Voltage-dep_anion_channel_sf"/>
</dbReference>
<feature type="transmembrane region" description="Helical" evidence="5">
    <location>
        <begin position="154"/>
        <end position="171"/>
    </location>
</feature>
<keyword evidence="3 5" id="KW-1133">Transmembrane helix</keyword>
<name>A0A1T4KEQ3_9FIRM</name>
<feature type="transmembrane region" description="Helical" evidence="5">
    <location>
        <begin position="125"/>
        <end position="142"/>
    </location>
</feature>
<proteinExistence type="predicted"/>